<dbReference type="FunFam" id="2.170.300.10:FF:000041">
    <property type="entry name" value="Tyrosine protein kinase receptor tie-1, putative"/>
    <property type="match status" value="1"/>
</dbReference>
<keyword evidence="4" id="KW-1015">Disulfide bond</keyword>
<dbReference type="GO" id="GO:0005044">
    <property type="term" value="F:scavenger receptor activity"/>
    <property type="evidence" value="ECO:0007669"/>
    <property type="project" value="InterPro"/>
</dbReference>
<dbReference type="Proteomes" id="UP000230423">
    <property type="component" value="Unassembled WGS sequence"/>
</dbReference>
<evidence type="ECO:0000256" key="1">
    <source>
        <dbReference type="ARBA" id="ARBA00022536"/>
    </source>
</evidence>
<dbReference type="PROSITE" id="PS00022">
    <property type="entry name" value="EGF_1"/>
    <property type="match status" value="1"/>
</dbReference>
<dbReference type="AlphaFoldDB" id="A0A2G9T6Q8"/>
<evidence type="ECO:0000256" key="2">
    <source>
        <dbReference type="ARBA" id="ARBA00022729"/>
    </source>
</evidence>
<evidence type="ECO:0000256" key="4">
    <source>
        <dbReference type="ARBA" id="ARBA00023157"/>
    </source>
</evidence>
<reference evidence="6 7" key="1">
    <citation type="submission" date="2015-09" db="EMBL/GenBank/DDBJ databases">
        <title>Draft genome of the parasitic nematode Teladorsagia circumcincta isolate WARC Sus (inbred).</title>
        <authorList>
            <person name="Mitreva M."/>
        </authorList>
    </citation>
    <scope>NUCLEOTIDE SEQUENCE [LARGE SCALE GENOMIC DNA]</scope>
    <source>
        <strain evidence="6 7">S</strain>
    </source>
</reference>
<protein>
    <submittedName>
        <fullName evidence="6">EGF-like domain protein</fullName>
    </submittedName>
</protein>
<keyword evidence="3" id="KW-0677">Repeat</keyword>
<gene>
    <name evidence="6" type="ORF">TELCIR_24998</name>
</gene>
<feature type="domain" description="EGF-like" evidence="5">
    <location>
        <begin position="38"/>
        <end position="49"/>
    </location>
</feature>
<keyword evidence="1" id="KW-0245">EGF-like domain</keyword>
<evidence type="ECO:0000313" key="6">
    <source>
        <dbReference type="EMBL" id="PIO53659.1"/>
    </source>
</evidence>
<evidence type="ECO:0000313" key="7">
    <source>
        <dbReference type="Proteomes" id="UP000230423"/>
    </source>
</evidence>
<organism evidence="6 7">
    <name type="scientific">Teladorsagia circumcincta</name>
    <name type="common">Brown stomach worm</name>
    <name type="synonym">Ostertagia circumcincta</name>
    <dbReference type="NCBI Taxonomy" id="45464"/>
    <lineage>
        <taxon>Eukaryota</taxon>
        <taxon>Metazoa</taxon>
        <taxon>Ecdysozoa</taxon>
        <taxon>Nematoda</taxon>
        <taxon>Chromadorea</taxon>
        <taxon>Rhabditida</taxon>
        <taxon>Rhabditina</taxon>
        <taxon>Rhabditomorpha</taxon>
        <taxon>Strongyloidea</taxon>
        <taxon>Trichostrongylidae</taxon>
        <taxon>Teladorsagia</taxon>
    </lineage>
</organism>
<accession>A0A2G9T6Q8</accession>
<dbReference type="InterPro" id="IPR042635">
    <property type="entry name" value="MEGF10/SREC1/2-like"/>
</dbReference>
<keyword evidence="7" id="KW-1185">Reference proteome</keyword>
<dbReference type="PANTHER" id="PTHR24043">
    <property type="entry name" value="SCAVENGER RECEPTOR CLASS F"/>
    <property type="match status" value="1"/>
</dbReference>
<sequence>MFIVRCADECPDGHFGLDCAFKCQCGENGVCDKRDGSCKCRNGFHGALCTISCPAGHFGESCAPCQCRNGAGCDPVTGDCYCAAGNRW</sequence>
<evidence type="ECO:0000259" key="5">
    <source>
        <dbReference type="PROSITE" id="PS00022"/>
    </source>
</evidence>
<name>A0A2G9T6Q8_TELCI</name>
<dbReference type="InterPro" id="IPR000742">
    <property type="entry name" value="EGF"/>
</dbReference>
<dbReference type="OrthoDB" id="18487at2759"/>
<proteinExistence type="predicted"/>
<dbReference type="Pfam" id="PF23106">
    <property type="entry name" value="EGF_Teneurin"/>
    <property type="match status" value="1"/>
</dbReference>
<dbReference type="EMBL" id="KZ408719">
    <property type="protein sequence ID" value="PIO53659.1"/>
    <property type="molecule type" value="Genomic_DNA"/>
</dbReference>
<dbReference type="Gene3D" id="2.170.300.10">
    <property type="entry name" value="Tie2 ligand-binding domain superfamily"/>
    <property type="match status" value="1"/>
</dbReference>
<evidence type="ECO:0000256" key="3">
    <source>
        <dbReference type="ARBA" id="ARBA00022737"/>
    </source>
</evidence>
<keyword evidence="2" id="KW-0732">Signal</keyword>